<comment type="caution">
    <text evidence="1">The sequence shown here is derived from an EMBL/GenBank/DDBJ whole genome shotgun (WGS) entry which is preliminary data.</text>
</comment>
<reference evidence="1 2" key="1">
    <citation type="journal article" date="2017" name="Genome Biol. Evol.">
        <title>Phytophthora megakarya and P. palmivora, closely related causal agents of cacao black pod rot, underwent increases in genome sizes and gene numbers by different mechanisms.</title>
        <authorList>
            <person name="Ali S.S."/>
            <person name="Shao J."/>
            <person name="Lary D.J."/>
            <person name="Kronmiller B."/>
            <person name="Shen D."/>
            <person name="Strem M.D."/>
            <person name="Amoako-Attah I."/>
            <person name="Akrofi A.Y."/>
            <person name="Begoude B.A."/>
            <person name="Ten Hoopen G.M."/>
            <person name="Coulibaly K."/>
            <person name="Kebe B.I."/>
            <person name="Melnick R.L."/>
            <person name="Guiltinan M.J."/>
            <person name="Tyler B.M."/>
            <person name="Meinhardt L.W."/>
            <person name="Bailey B.A."/>
        </authorList>
    </citation>
    <scope>NUCLEOTIDE SEQUENCE [LARGE SCALE GENOMIC DNA]</scope>
    <source>
        <strain evidence="2">sbr112.9</strain>
    </source>
</reference>
<name>A0A2P4Y0K7_9STRA</name>
<sequence length="88" mass="10481">MKREKALEVALQLKEKQCEHWESEFHRVDREVSVQKAAERELDQELQTKADDVRVWKAKVQGVMILEDELKLQNSNLRKKEHELVATR</sequence>
<organism evidence="1 2">
    <name type="scientific">Phytophthora palmivora</name>
    <dbReference type="NCBI Taxonomy" id="4796"/>
    <lineage>
        <taxon>Eukaryota</taxon>
        <taxon>Sar</taxon>
        <taxon>Stramenopiles</taxon>
        <taxon>Oomycota</taxon>
        <taxon>Peronosporomycetes</taxon>
        <taxon>Peronosporales</taxon>
        <taxon>Peronosporaceae</taxon>
        <taxon>Phytophthora</taxon>
    </lineage>
</organism>
<dbReference type="EMBL" id="NCKW01006521">
    <property type="protein sequence ID" value="POM71352.1"/>
    <property type="molecule type" value="Genomic_DNA"/>
</dbReference>
<proteinExistence type="predicted"/>
<keyword evidence="2" id="KW-1185">Reference proteome</keyword>
<gene>
    <name evidence="1" type="ORF">PHPALM_12093</name>
</gene>
<dbReference type="Proteomes" id="UP000237271">
    <property type="component" value="Unassembled WGS sequence"/>
</dbReference>
<protein>
    <submittedName>
        <fullName evidence="1">Uncharacterized protein</fullName>
    </submittedName>
</protein>
<dbReference type="AlphaFoldDB" id="A0A2P4Y0K7"/>
<evidence type="ECO:0000313" key="2">
    <source>
        <dbReference type="Proteomes" id="UP000237271"/>
    </source>
</evidence>
<accession>A0A2P4Y0K7</accession>
<evidence type="ECO:0000313" key="1">
    <source>
        <dbReference type="EMBL" id="POM71352.1"/>
    </source>
</evidence>